<reference evidence="2 3" key="1">
    <citation type="journal article" date="2019" name="Environ. Microbiol.">
        <title>Species interactions and distinct microbial communities in high Arctic permafrost affected cryosols are associated with the CH4 and CO2 gas fluxes.</title>
        <authorList>
            <person name="Altshuler I."/>
            <person name="Hamel J."/>
            <person name="Turney S."/>
            <person name="Magnuson E."/>
            <person name="Levesque R."/>
            <person name="Greer C."/>
            <person name="Whyte L.G."/>
        </authorList>
    </citation>
    <scope>NUCLEOTIDE SEQUENCE [LARGE SCALE GENOMIC DNA]</scope>
    <source>
        <strain evidence="2 3">S9.3B</strain>
    </source>
</reference>
<dbReference type="GO" id="GO:0004803">
    <property type="term" value="F:transposase activity"/>
    <property type="evidence" value="ECO:0007669"/>
    <property type="project" value="InterPro"/>
</dbReference>
<dbReference type="Pfam" id="PF01609">
    <property type="entry name" value="DDE_Tnp_1"/>
    <property type="match status" value="1"/>
</dbReference>
<dbReference type="Proteomes" id="UP000317078">
    <property type="component" value="Unassembled WGS sequence"/>
</dbReference>
<evidence type="ECO:0000313" key="3">
    <source>
        <dbReference type="Proteomes" id="UP000317078"/>
    </source>
</evidence>
<feature type="domain" description="Transposase IS4-like" evidence="1">
    <location>
        <begin position="89"/>
        <end position="187"/>
    </location>
</feature>
<keyword evidence="3" id="KW-1185">Reference proteome</keyword>
<dbReference type="GO" id="GO:0006313">
    <property type="term" value="P:DNA transposition"/>
    <property type="evidence" value="ECO:0007669"/>
    <property type="project" value="InterPro"/>
</dbReference>
<dbReference type="EMBL" id="RCZP01000029">
    <property type="protein sequence ID" value="TPG49312.1"/>
    <property type="molecule type" value="Genomic_DNA"/>
</dbReference>
<dbReference type="AlphaFoldDB" id="A0A502FJ89"/>
<accession>A0A502FJ89</accession>
<gene>
    <name evidence="2" type="ORF">EAH89_21640</name>
</gene>
<dbReference type="GO" id="GO:0003677">
    <property type="term" value="F:DNA binding"/>
    <property type="evidence" value="ECO:0007669"/>
    <property type="project" value="InterPro"/>
</dbReference>
<comment type="caution">
    <text evidence="2">The sequence shown here is derived from an EMBL/GenBank/DDBJ whole genome shotgun (WGS) entry which is preliminary data.</text>
</comment>
<dbReference type="PANTHER" id="PTHR30007">
    <property type="entry name" value="PHP DOMAIN PROTEIN"/>
    <property type="match status" value="1"/>
</dbReference>
<dbReference type="OrthoDB" id="9798237at2"/>
<sequence length="263" mass="28985">MDKRILGLIATAVECCKERRSCRRGHPPASLVRVLATLRVFLREGTPWRSLRATTERASGSTLRRCLAVWSRTGLLGRVHALLIRLLRGHPDLILDSCSVRAKRGGDLTGPNPTDRAKKGSKYHVAATGDGLPVACAVTGANVPDPLLFERLFLAAFAILVRTRTVLADKGYDAERHRELCRKLGVRPRIHKRGRVPGSGLGKRRLQWSAPTPGCWRTGDWRSAMIAAASSSNPCSRPHAYSWLQDASLRNSEDRVLETSRTG</sequence>
<evidence type="ECO:0000313" key="2">
    <source>
        <dbReference type="EMBL" id="TPG49312.1"/>
    </source>
</evidence>
<name>A0A502FJ89_9PROT</name>
<evidence type="ECO:0000259" key="1">
    <source>
        <dbReference type="Pfam" id="PF01609"/>
    </source>
</evidence>
<dbReference type="InterPro" id="IPR002559">
    <property type="entry name" value="Transposase_11"/>
</dbReference>
<dbReference type="RefSeq" id="WP_140885817.1">
    <property type="nucleotide sequence ID" value="NZ_RCZP01000029.1"/>
</dbReference>
<proteinExistence type="predicted"/>
<organism evidence="2 3">
    <name type="scientific">Muricoccus nepalensis</name>
    <dbReference type="NCBI Taxonomy" id="1854500"/>
    <lineage>
        <taxon>Bacteria</taxon>
        <taxon>Pseudomonadati</taxon>
        <taxon>Pseudomonadota</taxon>
        <taxon>Alphaproteobacteria</taxon>
        <taxon>Acetobacterales</taxon>
        <taxon>Roseomonadaceae</taxon>
        <taxon>Muricoccus</taxon>
    </lineage>
</organism>
<protein>
    <recommendedName>
        <fullName evidence="1">Transposase IS4-like domain-containing protein</fullName>
    </recommendedName>
</protein>